<dbReference type="Proteomes" id="UP000821837">
    <property type="component" value="Chromosome 11"/>
</dbReference>
<feature type="compositionally biased region" description="Polar residues" evidence="1">
    <location>
        <begin position="218"/>
        <end position="229"/>
    </location>
</feature>
<feature type="region of interest" description="Disordered" evidence="1">
    <location>
        <begin position="255"/>
        <end position="365"/>
    </location>
</feature>
<comment type="caution">
    <text evidence="2">The sequence shown here is derived from an EMBL/GenBank/DDBJ whole genome shotgun (WGS) entry which is preliminary data.</text>
</comment>
<feature type="compositionally biased region" description="Polar residues" evidence="1">
    <location>
        <begin position="101"/>
        <end position="110"/>
    </location>
</feature>
<dbReference type="VEuPathDB" id="VectorBase:RSAN_036144"/>
<evidence type="ECO:0000256" key="1">
    <source>
        <dbReference type="SAM" id="MobiDB-lite"/>
    </source>
</evidence>
<evidence type="ECO:0000313" key="2">
    <source>
        <dbReference type="EMBL" id="KAH7972890.1"/>
    </source>
</evidence>
<gene>
    <name evidence="2" type="ORF">HPB52_018497</name>
</gene>
<reference evidence="2" key="1">
    <citation type="journal article" date="2020" name="Cell">
        <title>Large-Scale Comparative Analyses of Tick Genomes Elucidate Their Genetic Diversity and Vector Capacities.</title>
        <authorList>
            <consortium name="Tick Genome and Microbiome Consortium (TIGMIC)"/>
            <person name="Jia N."/>
            <person name="Wang J."/>
            <person name="Shi W."/>
            <person name="Du L."/>
            <person name="Sun Y."/>
            <person name="Zhan W."/>
            <person name="Jiang J.F."/>
            <person name="Wang Q."/>
            <person name="Zhang B."/>
            <person name="Ji P."/>
            <person name="Bell-Sakyi L."/>
            <person name="Cui X.M."/>
            <person name="Yuan T.T."/>
            <person name="Jiang B.G."/>
            <person name="Yang W.F."/>
            <person name="Lam T.T."/>
            <person name="Chang Q.C."/>
            <person name="Ding S.J."/>
            <person name="Wang X.J."/>
            <person name="Zhu J.G."/>
            <person name="Ruan X.D."/>
            <person name="Zhao L."/>
            <person name="Wei J.T."/>
            <person name="Ye R.Z."/>
            <person name="Que T.C."/>
            <person name="Du C.H."/>
            <person name="Zhou Y.H."/>
            <person name="Cheng J.X."/>
            <person name="Dai P.F."/>
            <person name="Guo W.B."/>
            <person name="Han X.H."/>
            <person name="Huang E.J."/>
            <person name="Li L.F."/>
            <person name="Wei W."/>
            <person name="Gao Y.C."/>
            <person name="Liu J.Z."/>
            <person name="Shao H.Z."/>
            <person name="Wang X."/>
            <person name="Wang C.C."/>
            <person name="Yang T.C."/>
            <person name="Huo Q.B."/>
            <person name="Li W."/>
            <person name="Chen H.Y."/>
            <person name="Chen S.E."/>
            <person name="Zhou L.G."/>
            <person name="Ni X.B."/>
            <person name="Tian J.H."/>
            <person name="Sheng Y."/>
            <person name="Liu T."/>
            <person name="Pan Y.S."/>
            <person name="Xia L.Y."/>
            <person name="Li J."/>
            <person name="Zhao F."/>
            <person name="Cao W.C."/>
        </authorList>
    </citation>
    <scope>NUCLEOTIDE SEQUENCE</scope>
    <source>
        <strain evidence="2">Rsan-2018</strain>
    </source>
</reference>
<dbReference type="EMBL" id="JABSTV010001247">
    <property type="protein sequence ID" value="KAH7972890.1"/>
    <property type="molecule type" value="Genomic_DNA"/>
</dbReference>
<proteinExistence type="predicted"/>
<dbReference type="AlphaFoldDB" id="A0A9D4QBM8"/>
<feature type="compositionally biased region" description="Basic and acidic residues" evidence="1">
    <location>
        <begin position="130"/>
        <end position="142"/>
    </location>
</feature>
<feature type="compositionally biased region" description="Basic and acidic residues" evidence="1">
    <location>
        <begin position="185"/>
        <end position="203"/>
    </location>
</feature>
<keyword evidence="3" id="KW-1185">Reference proteome</keyword>
<feature type="region of interest" description="Disordered" evidence="1">
    <location>
        <begin position="1"/>
        <end position="240"/>
    </location>
</feature>
<protein>
    <submittedName>
        <fullName evidence="2">Uncharacterized protein</fullName>
    </submittedName>
</protein>
<reference evidence="2" key="2">
    <citation type="submission" date="2021-09" db="EMBL/GenBank/DDBJ databases">
        <authorList>
            <person name="Jia N."/>
            <person name="Wang J."/>
            <person name="Shi W."/>
            <person name="Du L."/>
            <person name="Sun Y."/>
            <person name="Zhan W."/>
            <person name="Jiang J."/>
            <person name="Wang Q."/>
            <person name="Zhang B."/>
            <person name="Ji P."/>
            <person name="Sakyi L.B."/>
            <person name="Cui X."/>
            <person name="Yuan T."/>
            <person name="Jiang B."/>
            <person name="Yang W."/>
            <person name="Lam T.T.-Y."/>
            <person name="Chang Q."/>
            <person name="Ding S."/>
            <person name="Wang X."/>
            <person name="Zhu J."/>
            <person name="Ruan X."/>
            <person name="Zhao L."/>
            <person name="Wei J."/>
            <person name="Que T."/>
            <person name="Du C."/>
            <person name="Cheng J."/>
            <person name="Dai P."/>
            <person name="Han X."/>
            <person name="Huang E."/>
            <person name="Gao Y."/>
            <person name="Liu J."/>
            <person name="Shao H."/>
            <person name="Ye R."/>
            <person name="Li L."/>
            <person name="Wei W."/>
            <person name="Wang X."/>
            <person name="Wang C."/>
            <person name="Huo Q."/>
            <person name="Li W."/>
            <person name="Guo W."/>
            <person name="Chen H."/>
            <person name="Chen S."/>
            <person name="Zhou L."/>
            <person name="Zhou L."/>
            <person name="Ni X."/>
            <person name="Tian J."/>
            <person name="Zhou Y."/>
            <person name="Sheng Y."/>
            <person name="Liu T."/>
            <person name="Pan Y."/>
            <person name="Xia L."/>
            <person name="Li J."/>
            <person name="Zhao F."/>
            <person name="Cao W."/>
        </authorList>
    </citation>
    <scope>NUCLEOTIDE SEQUENCE</scope>
    <source>
        <strain evidence="2">Rsan-2018</strain>
        <tissue evidence="2">Larvae</tissue>
    </source>
</reference>
<name>A0A9D4QBM8_RHISA</name>
<sequence length="365" mass="38560">MTQLQDHIRKLNQRQLPDEVPFNVSTDTSYKRYVRSPRGSARPSREATPEPGQASSGSMAGLDFKGTPFLQLPRGAHSLPAESHKHLEEPEQVPVTLVAPVTQSSAPTTSQEKHTKSGAAKSKDGPSQQKKADGKSAADSRQAESSSEASLAPRPTYAEILSGRASPQPTLVAESSADDEPVQPEARHPHPMKDTRQDDKDSRASTVQVPVTVDTQTAERLNGTTQPVETVQKELLSPTGESKRLTYAQVARMGSPVPGYEGVVESRSEPVAGEDGSGGVRESGGVSKDAVVGVVPQRTGADDSGAGSPEQRQGTPLEETASKKKAKKKRKGMPEEASAREPVGEGGGENAGRHSDGCLDPASKV</sequence>
<accession>A0A9D4QBM8</accession>
<feature type="compositionally biased region" description="Basic and acidic residues" evidence="1">
    <location>
        <begin position="332"/>
        <end position="343"/>
    </location>
</feature>
<feature type="compositionally biased region" description="Low complexity" evidence="1">
    <location>
        <begin position="206"/>
        <end position="216"/>
    </location>
</feature>
<evidence type="ECO:0000313" key="3">
    <source>
        <dbReference type="Proteomes" id="UP000821837"/>
    </source>
</evidence>
<organism evidence="2 3">
    <name type="scientific">Rhipicephalus sanguineus</name>
    <name type="common">Brown dog tick</name>
    <name type="synonym">Ixodes sanguineus</name>
    <dbReference type="NCBI Taxonomy" id="34632"/>
    <lineage>
        <taxon>Eukaryota</taxon>
        <taxon>Metazoa</taxon>
        <taxon>Ecdysozoa</taxon>
        <taxon>Arthropoda</taxon>
        <taxon>Chelicerata</taxon>
        <taxon>Arachnida</taxon>
        <taxon>Acari</taxon>
        <taxon>Parasitiformes</taxon>
        <taxon>Ixodida</taxon>
        <taxon>Ixodoidea</taxon>
        <taxon>Ixodidae</taxon>
        <taxon>Rhipicephalinae</taxon>
        <taxon>Rhipicephalus</taxon>
        <taxon>Rhipicephalus</taxon>
    </lineage>
</organism>